<keyword evidence="1" id="KW-0695">RNA-directed DNA polymerase</keyword>
<dbReference type="GO" id="GO:0004519">
    <property type="term" value="F:endonuclease activity"/>
    <property type="evidence" value="ECO:0007669"/>
    <property type="project" value="UniProtKB-KW"/>
</dbReference>
<organism evidence="1 2">
    <name type="scientific">Operophtera brumata</name>
    <name type="common">Winter moth</name>
    <name type="synonym">Phalaena brumata</name>
    <dbReference type="NCBI Taxonomy" id="104452"/>
    <lineage>
        <taxon>Eukaryota</taxon>
        <taxon>Metazoa</taxon>
        <taxon>Ecdysozoa</taxon>
        <taxon>Arthropoda</taxon>
        <taxon>Hexapoda</taxon>
        <taxon>Insecta</taxon>
        <taxon>Pterygota</taxon>
        <taxon>Neoptera</taxon>
        <taxon>Endopterygota</taxon>
        <taxon>Lepidoptera</taxon>
        <taxon>Glossata</taxon>
        <taxon>Ditrysia</taxon>
        <taxon>Geometroidea</taxon>
        <taxon>Geometridae</taxon>
        <taxon>Larentiinae</taxon>
        <taxon>Operophtera</taxon>
    </lineage>
</organism>
<gene>
    <name evidence="1" type="ORF">OBRU01_00137</name>
</gene>
<evidence type="ECO:0000313" key="2">
    <source>
        <dbReference type="Proteomes" id="UP000037510"/>
    </source>
</evidence>
<keyword evidence="1" id="KW-0548">Nucleotidyltransferase</keyword>
<dbReference type="AlphaFoldDB" id="A0A0L7LVF1"/>
<dbReference type="Proteomes" id="UP000037510">
    <property type="component" value="Unassembled WGS sequence"/>
</dbReference>
<protein>
    <submittedName>
        <fullName evidence="1">Endonuclease-reverse transcriptase</fullName>
    </submittedName>
</protein>
<keyword evidence="1" id="KW-0540">Nuclease</keyword>
<keyword evidence="1" id="KW-0378">Hydrolase</keyword>
<evidence type="ECO:0000313" key="1">
    <source>
        <dbReference type="EMBL" id="KOB79508.1"/>
    </source>
</evidence>
<keyword evidence="2" id="KW-1185">Reference proteome</keyword>
<name>A0A0L7LVF1_OPEBR</name>
<dbReference type="GO" id="GO:0003964">
    <property type="term" value="F:RNA-directed DNA polymerase activity"/>
    <property type="evidence" value="ECO:0007669"/>
    <property type="project" value="UniProtKB-KW"/>
</dbReference>
<sequence length="132" mass="15636">MRKNLLSKHPKKKNIKAVTELSKEIRKNIRKDRKTKRLQTLERHIQKTDGVKKALKELRESNKEWIPKLNKKWKTSSNREVINEIASKFYQDLYSDLEDHTDTPYTWKAYLTYSKPATRGHAQVGRSGFLNP</sequence>
<comment type="caution">
    <text evidence="1">The sequence shown here is derived from an EMBL/GenBank/DDBJ whole genome shotgun (WGS) entry which is preliminary data.</text>
</comment>
<proteinExistence type="predicted"/>
<keyword evidence="1" id="KW-0255">Endonuclease</keyword>
<accession>A0A0L7LVF1</accession>
<keyword evidence="1" id="KW-0808">Transferase</keyword>
<reference evidence="1 2" key="1">
    <citation type="journal article" date="2015" name="Genome Biol. Evol.">
        <title>The genome of winter moth (Operophtera brumata) provides a genomic perspective on sexual dimorphism and phenology.</title>
        <authorList>
            <person name="Derks M.F."/>
            <person name="Smit S."/>
            <person name="Salis L."/>
            <person name="Schijlen E."/>
            <person name="Bossers A."/>
            <person name="Mateman C."/>
            <person name="Pijl A.S."/>
            <person name="de Ridder D."/>
            <person name="Groenen M.A."/>
            <person name="Visser M.E."/>
            <person name="Megens H.J."/>
        </authorList>
    </citation>
    <scope>NUCLEOTIDE SEQUENCE [LARGE SCALE GENOMIC DNA]</scope>
    <source>
        <strain evidence="1">WM2013NL</strain>
        <tissue evidence="1">Head and thorax</tissue>
    </source>
</reference>
<dbReference type="EMBL" id="JTDY01000005">
    <property type="protein sequence ID" value="KOB79508.1"/>
    <property type="molecule type" value="Genomic_DNA"/>
</dbReference>